<accession>A0A823A1E2</accession>
<sequence length="65" mass="7343">MTRIPSLDVAVNQPFHFESLDSRCPFDTLTLSSCLNVFVICPSLQATSYFSIYLFSSSPDYLFPL</sequence>
<protein>
    <submittedName>
        <fullName evidence="1">Uncharacterized protein</fullName>
    </submittedName>
</protein>
<comment type="caution">
    <text evidence="1">The sequence shown here is derived from an EMBL/GenBank/DDBJ whole genome shotgun (WGS) entry which is preliminary data.</text>
</comment>
<reference evidence="1 2" key="1">
    <citation type="journal article" date="2020" name="Mol. Biol. Evol.">
        <title>Distinct Expression and Methylation Patterns for Genes with Different Fates following a Single Whole-Genome Duplication in Flowering Plants.</title>
        <authorList>
            <person name="Shi T."/>
            <person name="Rahmani R.S."/>
            <person name="Gugger P.F."/>
            <person name="Wang M."/>
            <person name="Li H."/>
            <person name="Zhang Y."/>
            <person name="Li Z."/>
            <person name="Wang Q."/>
            <person name="Van de Peer Y."/>
            <person name="Marchal K."/>
            <person name="Chen J."/>
        </authorList>
    </citation>
    <scope>NUCLEOTIDE SEQUENCE [LARGE SCALE GENOMIC DNA]</scope>
    <source>
        <tissue evidence="1">Leaf</tissue>
    </source>
</reference>
<dbReference type="AlphaFoldDB" id="A0A823A1E2"/>
<evidence type="ECO:0000313" key="1">
    <source>
        <dbReference type="EMBL" id="DAD49129.1"/>
    </source>
</evidence>
<dbReference type="EMBL" id="DUZY01000008">
    <property type="protein sequence ID" value="DAD49129.1"/>
    <property type="molecule type" value="Genomic_DNA"/>
</dbReference>
<name>A0A823A1E2_NELNU</name>
<proteinExistence type="predicted"/>
<keyword evidence="2" id="KW-1185">Reference proteome</keyword>
<gene>
    <name evidence="1" type="ORF">HUJ06_019066</name>
</gene>
<evidence type="ECO:0000313" key="2">
    <source>
        <dbReference type="Proteomes" id="UP000607653"/>
    </source>
</evidence>
<organism evidence="1 2">
    <name type="scientific">Nelumbo nucifera</name>
    <name type="common">Sacred lotus</name>
    <dbReference type="NCBI Taxonomy" id="4432"/>
    <lineage>
        <taxon>Eukaryota</taxon>
        <taxon>Viridiplantae</taxon>
        <taxon>Streptophyta</taxon>
        <taxon>Embryophyta</taxon>
        <taxon>Tracheophyta</taxon>
        <taxon>Spermatophyta</taxon>
        <taxon>Magnoliopsida</taxon>
        <taxon>Proteales</taxon>
        <taxon>Nelumbonaceae</taxon>
        <taxon>Nelumbo</taxon>
    </lineage>
</organism>
<dbReference type="Proteomes" id="UP000607653">
    <property type="component" value="Unassembled WGS sequence"/>
</dbReference>